<keyword evidence="3" id="KW-1185">Reference proteome</keyword>
<organism evidence="2 3">
    <name type="scientific">Diacronema lutheri</name>
    <name type="common">Unicellular marine alga</name>
    <name type="synonym">Monochrysis lutheri</name>
    <dbReference type="NCBI Taxonomy" id="2081491"/>
    <lineage>
        <taxon>Eukaryota</taxon>
        <taxon>Haptista</taxon>
        <taxon>Haptophyta</taxon>
        <taxon>Pavlovophyceae</taxon>
        <taxon>Pavlovales</taxon>
        <taxon>Pavlovaceae</taxon>
        <taxon>Diacronema</taxon>
    </lineage>
</organism>
<evidence type="ECO:0000313" key="2">
    <source>
        <dbReference type="EMBL" id="KAG8461703.1"/>
    </source>
</evidence>
<accession>A0A8J5X8E2</accession>
<dbReference type="OrthoDB" id="7764536at2759"/>
<name>A0A8J5X8E2_DIALT</name>
<evidence type="ECO:0000313" key="3">
    <source>
        <dbReference type="Proteomes" id="UP000751190"/>
    </source>
</evidence>
<reference evidence="2" key="1">
    <citation type="submission" date="2021-05" db="EMBL/GenBank/DDBJ databases">
        <title>The genome of the haptophyte Pavlova lutheri (Diacronema luteri, Pavlovales) - a model for lipid biosynthesis in eukaryotic algae.</title>
        <authorList>
            <person name="Hulatt C.J."/>
            <person name="Posewitz M.C."/>
        </authorList>
    </citation>
    <scope>NUCLEOTIDE SEQUENCE</scope>
    <source>
        <strain evidence="2">NIVA-4/92</strain>
    </source>
</reference>
<comment type="caution">
    <text evidence="2">The sequence shown here is derived from an EMBL/GenBank/DDBJ whole genome shotgun (WGS) entry which is preliminary data.</text>
</comment>
<dbReference type="EMBL" id="JAGTXO010000024">
    <property type="protein sequence ID" value="KAG8461703.1"/>
    <property type="molecule type" value="Genomic_DNA"/>
</dbReference>
<feature type="coiled-coil region" evidence="1">
    <location>
        <begin position="74"/>
        <end position="115"/>
    </location>
</feature>
<evidence type="ECO:0000256" key="1">
    <source>
        <dbReference type="SAM" id="Coils"/>
    </source>
</evidence>
<proteinExistence type="predicted"/>
<dbReference type="AlphaFoldDB" id="A0A8J5X8E2"/>
<gene>
    <name evidence="2" type="ORF">KFE25_001321</name>
</gene>
<keyword evidence="1" id="KW-0175">Coiled coil</keyword>
<sequence length="342" mass="37527">MLLRVVRAARPALRAAAANQPAVVAANQLAVVHMSTAPTTADKVADQPNHLSLLDQLEPHMDARVFCMIRRAVKDMVEIQLSALKNKVADKEEVIAILKQRLADMEKALADWVADKDGVIASSKRRLADKEKALADWVADKEKALADRLADKEKALAGKEKALADRLVDKDELIELIKVAHALLINDKMSQLAAFRAQYDPRIMLDILYAGLEPAVKGKSGGKWQLLLRDVLRDGKLTDAAMDDLKDLAGLNDLSTVVSDLESLSKRLSSPHDVGAADFEGTGWRLGVSSSPGLATALVVAALARIRHNHGMHFTLSRPVIYLNEQAKRHREFDLATLRWVS</sequence>
<dbReference type="Proteomes" id="UP000751190">
    <property type="component" value="Unassembled WGS sequence"/>
</dbReference>
<protein>
    <submittedName>
        <fullName evidence="2">Uncharacterized protein</fullName>
    </submittedName>
</protein>